<accession>A0ABD4YQY0</accession>
<sequence length="144" mass="15110">MTLATIVMMSPVASVGQPSADETIQYDVIIAVAQALGADAAKLPSYDSELKMARRSADFAAVCGGNSKGQFLTPAVAEKVVAHALASLKQKSPSLWERPRYIRDLIIVSAASFEAGRLAATTKEYLAELTANAPPGTVCTLKGQ</sequence>
<proteinExistence type="predicted"/>
<reference evidence="1 2" key="1">
    <citation type="submission" date="2022-09" db="EMBL/GenBank/DDBJ databases">
        <title>Intensive care unit water sources are persistently colonized with multi-drug resistant bacteria and are the site of extensive horizontal gene transfer of antibiotic resistance genes.</title>
        <authorList>
            <person name="Diorio-Toth L."/>
        </authorList>
    </citation>
    <scope>NUCLEOTIDE SEQUENCE [LARGE SCALE GENOMIC DNA]</scope>
    <source>
        <strain evidence="1 2">GD03967</strain>
    </source>
</reference>
<evidence type="ECO:0000313" key="1">
    <source>
        <dbReference type="EMBL" id="MDH1177445.1"/>
    </source>
</evidence>
<dbReference type="Proteomes" id="UP001158644">
    <property type="component" value="Unassembled WGS sequence"/>
</dbReference>
<dbReference type="AlphaFoldDB" id="A0ABD4YQY0"/>
<evidence type="ECO:0000313" key="2">
    <source>
        <dbReference type="Proteomes" id="UP001158644"/>
    </source>
</evidence>
<protein>
    <submittedName>
        <fullName evidence="1">Uncharacterized protein</fullName>
    </submittedName>
</protein>
<dbReference type="EMBL" id="JAOBZK010000004">
    <property type="protein sequence ID" value="MDH1177445.1"/>
    <property type="molecule type" value="Genomic_DNA"/>
</dbReference>
<name>A0ABD4YQY0_9BURK</name>
<comment type="caution">
    <text evidence="1">The sequence shown here is derived from an EMBL/GenBank/DDBJ whole genome shotgun (WGS) entry which is preliminary data.</text>
</comment>
<gene>
    <name evidence="1" type="ORF">N5C72_05130</name>
</gene>
<organism evidence="1 2">
    <name type="scientific">Achromobacter mucicolens</name>
    <dbReference type="NCBI Taxonomy" id="1389922"/>
    <lineage>
        <taxon>Bacteria</taxon>
        <taxon>Pseudomonadati</taxon>
        <taxon>Pseudomonadota</taxon>
        <taxon>Betaproteobacteria</taxon>
        <taxon>Burkholderiales</taxon>
        <taxon>Alcaligenaceae</taxon>
        <taxon>Achromobacter</taxon>
    </lineage>
</organism>
<dbReference type="RefSeq" id="WP_279989714.1">
    <property type="nucleotide sequence ID" value="NZ_JAOBZK010000004.1"/>
</dbReference>